<dbReference type="GO" id="GO:0005737">
    <property type="term" value="C:cytoplasm"/>
    <property type="evidence" value="ECO:0007669"/>
    <property type="project" value="UniProtKB-SubCell"/>
</dbReference>
<evidence type="ECO:0000256" key="13">
    <source>
        <dbReference type="SAM" id="MobiDB-lite"/>
    </source>
</evidence>
<evidence type="ECO:0000256" key="8">
    <source>
        <dbReference type="ARBA" id="ARBA00023002"/>
    </source>
</evidence>
<protein>
    <recommendedName>
        <fullName evidence="5">Inositol oxygenase</fullName>
        <ecNumber evidence="4">1.13.99.1</ecNumber>
    </recommendedName>
    <alternativeName>
        <fullName evidence="10">Myo-inositol oxygenase</fullName>
    </alternativeName>
</protein>
<evidence type="ECO:0000313" key="14">
    <source>
        <dbReference type="EMBL" id="CAE2260222.1"/>
    </source>
</evidence>
<gene>
    <name evidence="14" type="ORF">OAUR00152_LOCUS26358</name>
</gene>
<reference evidence="14" key="1">
    <citation type="submission" date="2021-01" db="EMBL/GenBank/DDBJ databases">
        <authorList>
            <person name="Corre E."/>
            <person name="Pelletier E."/>
            <person name="Niang G."/>
            <person name="Scheremetjew M."/>
            <person name="Finn R."/>
            <person name="Kale V."/>
            <person name="Holt S."/>
            <person name="Cochrane G."/>
            <person name="Meng A."/>
            <person name="Brown T."/>
            <person name="Cohen L."/>
        </authorList>
    </citation>
    <scope>NUCLEOTIDE SEQUENCE</scope>
    <source>
        <strain evidence="14">Isolate 1302-5</strain>
    </source>
</reference>
<comment type="pathway">
    <text evidence="2">Polyol metabolism; myo-inositol degradation into D-glucuronate; D-glucuronate from myo-inositol: step 1/1.</text>
</comment>
<dbReference type="PANTHER" id="PTHR12588:SF0">
    <property type="entry name" value="INOSITOL OXYGENASE"/>
    <property type="match status" value="1"/>
</dbReference>
<feature type="binding site" evidence="12">
    <location>
        <position position="628"/>
    </location>
    <ligand>
        <name>Fe cation</name>
        <dbReference type="ChEBI" id="CHEBI:24875"/>
        <label>1</label>
    </ligand>
</feature>
<dbReference type="AlphaFoldDB" id="A0A7S4N1T4"/>
<evidence type="ECO:0000256" key="3">
    <source>
        <dbReference type="ARBA" id="ARBA00005286"/>
    </source>
</evidence>
<feature type="compositionally biased region" description="Low complexity" evidence="13">
    <location>
        <begin position="43"/>
        <end position="54"/>
    </location>
</feature>
<evidence type="ECO:0000256" key="2">
    <source>
        <dbReference type="ARBA" id="ARBA00005167"/>
    </source>
</evidence>
<name>A0A7S4N1T4_9STRA</name>
<evidence type="ECO:0000256" key="7">
    <source>
        <dbReference type="ARBA" id="ARBA00022723"/>
    </source>
</evidence>
<evidence type="ECO:0000256" key="5">
    <source>
        <dbReference type="ARBA" id="ARBA00019269"/>
    </source>
</evidence>
<dbReference type="GO" id="GO:0005506">
    <property type="term" value="F:iron ion binding"/>
    <property type="evidence" value="ECO:0007669"/>
    <property type="project" value="InterPro"/>
</dbReference>
<comment type="cofactor">
    <cofactor evidence="12">
        <name>Fe cation</name>
        <dbReference type="ChEBI" id="CHEBI:24875"/>
    </cofactor>
    <text evidence="12">Binds 2 iron ions per subunit.</text>
</comment>
<keyword evidence="9 12" id="KW-0408">Iron</keyword>
<dbReference type="EMBL" id="HBKQ01038173">
    <property type="protein sequence ID" value="CAE2260222.1"/>
    <property type="molecule type" value="Transcribed_RNA"/>
</dbReference>
<evidence type="ECO:0000256" key="11">
    <source>
        <dbReference type="ARBA" id="ARBA00048271"/>
    </source>
</evidence>
<evidence type="ECO:0000256" key="1">
    <source>
        <dbReference type="ARBA" id="ARBA00004496"/>
    </source>
</evidence>
<dbReference type="EC" id="1.13.99.1" evidence="4"/>
<dbReference type="Pfam" id="PF05153">
    <property type="entry name" value="MIOX"/>
    <property type="match status" value="1"/>
</dbReference>
<comment type="similarity">
    <text evidence="3">Belongs to the myo-inositol oxygenase family.</text>
</comment>
<organism evidence="14">
    <name type="scientific">Odontella aurita</name>
    <dbReference type="NCBI Taxonomy" id="265563"/>
    <lineage>
        <taxon>Eukaryota</taxon>
        <taxon>Sar</taxon>
        <taxon>Stramenopiles</taxon>
        <taxon>Ochrophyta</taxon>
        <taxon>Bacillariophyta</taxon>
        <taxon>Mediophyceae</taxon>
        <taxon>Biddulphiophycidae</taxon>
        <taxon>Eupodiscales</taxon>
        <taxon>Odontellaceae</taxon>
        <taxon>Odontella</taxon>
    </lineage>
</organism>
<comment type="catalytic activity">
    <reaction evidence="11">
        <text>myo-inositol + O2 = D-glucuronate + H2O + H(+)</text>
        <dbReference type="Rhea" id="RHEA:23696"/>
        <dbReference type="ChEBI" id="CHEBI:15377"/>
        <dbReference type="ChEBI" id="CHEBI:15378"/>
        <dbReference type="ChEBI" id="CHEBI:15379"/>
        <dbReference type="ChEBI" id="CHEBI:17268"/>
        <dbReference type="ChEBI" id="CHEBI:58720"/>
        <dbReference type="EC" id="1.13.99.1"/>
    </reaction>
</comment>
<feature type="compositionally biased region" description="Low complexity" evidence="13">
    <location>
        <begin position="17"/>
        <end position="33"/>
    </location>
</feature>
<evidence type="ECO:0000256" key="10">
    <source>
        <dbReference type="ARBA" id="ARBA00029668"/>
    </source>
</evidence>
<dbReference type="UniPathway" id="UPA00111">
    <property type="reaction ID" value="UER00527"/>
</dbReference>
<keyword evidence="8" id="KW-0560">Oxidoreductase</keyword>
<dbReference type="GO" id="GO:0050113">
    <property type="term" value="F:inositol oxygenase activity"/>
    <property type="evidence" value="ECO:0007669"/>
    <property type="project" value="UniProtKB-EC"/>
</dbReference>
<proteinExistence type="inferred from homology"/>
<evidence type="ECO:0000256" key="6">
    <source>
        <dbReference type="ARBA" id="ARBA00022490"/>
    </source>
</evidence>
<dbReference type="InterPro" id="IPR007828">
    <property type="entry name" value="Inositol_oxygenase"/>
</dbReference>
<dbReference type="SUPFAM" id="SSF109604">
    <property type="entry name" value="HD-domain/PDEase-like"/>
    <property type="match status" value="1"/>
</dbReference>
<feature type="region of interest" description="Disordered" evidence="13">
    <location>
        <begin position="1"/>
        <end position="58"/>
    </location>
</feature>
<dbReference type="PANTHER" id="PTHR12588">
    <property type="entry name" value="MYOINOSITOL OXYGENASE"/>
    <property type="match status" value="1"/>
</dbReference>
<keyword evidence="7 12" id="KW-0479">Metal-binding</keyword>
<evidence type="ECO:0000256" key="9">
    <source>
        <dbReference type="ARBA" id="ARBA00023004"/>
    </source>
</evidence>
<evidence type="ECO:0000256" key="12">
    <source>
        <dbReference type="PIRSR" id="PIRSR607828-2"/>
    </source>
</evidence>
<comment type="subcellular location">
    <subcellularLocation>
        <location evidence="1">Cytoplasm</location>
    </subcellularLocation>
</comment>
<sequence>MDYNGTKRPASVAFGISRAETAATGASASATSRRGSDAKKPRPAAFAASDSAPASLPPRVIPSERWAVLTEKIGREGGETKKLGLRDLFYPSAQRVQEPEGQGQQLRHDAQRRFPIQQQRGGGHQQEPPNDFFTFRLEHRSGGIMARHIGEERIILFRSDRPGAVAKIIYSSTGAPAGKPPSVSGGALLTEDVKSCGEYRDDELKQMAQAKIHVLDVKEPYRGRDLGGLLFSEAVLSLRDHYGCVREDEEDEESPADKEQSARARAVPPLSTSVRCQLDAEEDVRRHNKLVGFYEALGCSIKPKAKIQYLNNNDGETYRKVPMQMALQSSAACQKKQNQKQPAAAVNGVQKMPRLRRHVTRVAKSLVGQGGGFLPVQLLESTGRKIGASLPRRTDWILADDGDGGLSIRTTQGHRIVTTHDGRVVTLSSEDGSNIECFSSDDGMCASQCSCLGCSSDEWGTFRLCRIPDNAAVVSDSEASDAESLAPDDESRRKELWMLRSSHGTFLTSDPVTRSLSCSSVPSFWQAYNADLSLRCTTDTPPRRIHYRHTWKTQCVGYVRRMRDRYLTFSLGKVDVRSALEMAKTLPCHPYRVNGQAGPSLRTFLFSLADAVRLDGYPDWMQMAALVHELGRVVSILDPKTAMEVEATGYDWALSCRSRVVGCAPVRRASFREFHSLNPDRNDGRYNTALGMYEEHCGLENVLLTWTGPEYINHMLRHNGASIPDEGFDMIRLFPLGDWHDHGEYEHLTNEDDGDARPFVSDFYWMRRKVQRECDGEDLSDEECQQLWDGYFSNILEKYHCDGQLSW</sequence>
<evidence type="ECO:0000256" key="4">
    <source>
        <dbReference type="ARBA" id="ARBA00011919"/>
    </source>
</evidence>
<dbReference type="GO" id="GO:0019310">
    <property type="term" value="P:inositol catabolic process"/>
    <property type="evidence" value="ECO:0007669"/>
    <property type="project" value="InterPro"/>
</dbReference>
<keyword evidence="6" id="KW-0963">Cytoplasm</keyword>
<feature type="region of interest" description="Disordered" evidence="13">
    <location>
        <begin position="246"/>
        <end position="268"/>
    </location>
</feature>
<accession>A0A7S4N1T4</accession>